<dbReference type="PANTHER" id="PTHR43152:SF3">
    <property type="entry name" value="UVRABC SYSTEM PROTEIN A"/>
    <property type="match status" value="1"/>
</dbReference>
<dbReference type="PROSITE" id="PS00211">
    <property type="entry name" value="ABC_TRANSPORTER_1"/>
    <property type="match status" value="2"/>
</dbReference>
<dbReference type="FunFam" id="1.20.1580.10:FF:000002">
    <property type="entry name" value="UvrABC system protein A"/>
    <property type="match status" value="1"/>
</dbReference>
<dbReference type="GO" id="GO:0005524">
    <property type="term" value="F:ATP binding"/>
    <property type="evidence" value="ECO:0007669"/>
    <property type="project" value="UniProtKB-KW"/>
</dbReference>
<dbReference type="Gene3D" id="3.30.190.20">
    <property type="match status" value="1"/>
</dbReference>
<evidence type="ECO:0000256" key="11">
    <source>
        <dbReference type="ARBA" id="ARBA00022881"/>
    </source>
</evidence>
<keyword evidence="12" id="KW-0238">DNA-binding</keyword>
<keyword evidence="4" id="KW-0677">Repeat</keyword>
<dbReference type="Gene3D" id="1.20.1580.10">
    <property type="entry name" value="ABC transporter ATPase like domain"/>
    <property type="match status" value="3"/>
</dbReference>
<dbReference type="Gene3D" id="1.10.8.280">
    <property type="entry name" value="ABC transporter ATPase domain-like"/>
    <property type="match status" value="1"/>
</dbReference>
<evidence type="ECO:0000256" key="15">
    <source>
        <dbReference type="ARBA" id="ARBA00039316"/>
    </source>
</evidence>
<dbReference type="InterPro" id="IPR003439">
    <property type="entry name" value="ABC_transporter-like_ATP-bd"/>
</dbReference>
<evidence type="ECO:0000256" key="8">
    <source>
        <dbReference type="ARBA" id="ARBA00022771"/>
    </source>
</evidence>
<dbReference type="InterPro" id="IPR017871">
    <property type="entry name" value="ABC_transporter-like_CS"/>
</dbReference>
<keyword evidence="10" id="KW-0067">ATP-binding</keyword>
<evidence type="ECO:0000259" key="17">
    <source>
        <dbReference type="PROSITE" id="PS50893"/>
    </source>
</evidence>
<keyword evidence="9" id="KW-0862">Zinc</keyword>
<dbReference type="EMBL" id="MFBQ01000037">
    <property type="protein sequence ID" value="OGE04091.1"/>
    <property type="molecule type" value="Genomic_DNA"/>
</dbReference>
<keyword evidence="5" id="KW-0547">Nucleotide-binding</keyword>
<dbReference type="GO" id="GO:0005737">
    <property type="term" value="C:cytoplasm"/>
    <property type="evidence" value="ECO:0007669"/>
    <property type="project" value="UniProtKB-SubCell"/>
</dbReference>
<dbReference type="Proteomes" id="UP000176780">
    <property type="component" value="Unassembled WGS sequence"/>
</dbReference>
<dbReference type="GO" id="GO:0016887">
    <property type="term" value="F:ATP hydrolysis activity"/>
    <property type="evidence" value="ECO:0007669"/>
    <property type="project" value="InterPro"/>
</dbReference>
<evidence type="ECO:0000256" key="16">
    <source>
        <dbReference type="ARBA" id="ARBA00042156"/>
    </source>
</evidence>
<dbReference type="GO" id="GO:0009380">
    <property type="term" value="C:excinuclease repair complex"/>
    <property type="evidence" value="ECO:0007669"/>
    <property type="project" value="InterPro"/>
</dbReference>
<keyword evidence="3" id="KW-0479">Metal-binding</keyword>
<organism evidence="18 19">
    <name type="scientific">Candidatus Curtissbacteria bacterium RIFCSPLOWO2_01_FULL_41_18</name>
    <dbReference type="NCBI Taxonomy" id="1797727"/>
    <lineage>
        <taxon>Bacteria</taxon>
        <taxon>Candidatus Curtissiibacteriota</taxon>
    </lineage>
</organism>
<evidence type="ECO:0000256" key="5">
    <source>
        <dbReference type="ARBA" id="ARBA00022741"/>
    </source>
</evidence>
<dbReference type="InterPro" id="IPR027417">
    <property type="entry name" value="P-loop_NTPase"/>
</dbReference>
<dbReference type="GO" id="GO:0004518">
    <property type="term" value="F:nuclease activity"/>
    <property type="evidence" value="ECO:0007669"/>
    <property type="project" value="UniProtKB-KW"/>
</dbReference>
<evidence type="ECO:0000256" key="14">
    <source>
        <dbReference type="ARBA" id="ARBA00038000"/>
    </source>
</evidence>
<dbReference type="AlphaFoldDB" id="A0A1F5HIZ0"/>
<dbReference type="GO" id="GO:0008270">
    <property type="term" value="F:zinc ion binding"/>
    <property type="evidence" value="ECO:0007669"/>
    <property type="project" value="UniProtKB-KW"/>
</dbReference>
<evidence type="ECO:0000313" key="19">
    <source>
        <dbReference type="Proteomes" id="UP000176780"/>
    </source>
</evidence>
<dbReference type="PROSITE" id="PS50893">
    <property type="entry name" value="ABC_TRANSPORTER_2"/>
    <property type="match status" value="1"/>
</dbReference>
<dbReference type="Pfam" id="PF17755">
    <property type="entry name" value="UvrA_DNA-bind"/>
    <property type="match status" value="1"/>
</dbReference>
<protein>
    <recommendedName>
        <fullName evidence="15">UvrABC system protein A</fullName>
    </recommendedName>
    <alternativeName>
        <fullName evidence="16">Excinuclease ABC subunit A</fullName>
    </alternativeName>
</protein>
<dbReference type="SUPFAM" id="SSF52540">
    <property type="entry name" value="P-loop containing nucleoside triphosphate hydrolases"/>
    <property type="match status" value="2"/>
</dbReference>
<comment type="similarity">
    <text evidence="14">Belongs to the ABC transporter superfamily. UvrA family.</text>
</comment>
<evidence type="ECO:0000256" key="6">
    <source>
        <dbReference type="ARBA" id="ARBA00022763"/>
    </source>
</evidence>
<dbReference type="InterPro" id="IPR041552">
    <property type="entry name" value="UvrA_DNA-bd"/>
</dbReference>
<comment type="subcellular location">
    <subcellularLocation>
        <location evidence="1">Cytoplasm</location>
    </subcellularLocation>
</comment>
<dbReference type="GO" id="GO:0006289">
    <property type="term" value="P:nucleotide-excision repair"/>
    <property type="evidence" value="ECO:0007669"/>
    <property type="project" value="InterPro"/>
</dbReference>
<dbReference type="STRING" id="1797727.A3B51_00405"/>
<evidence type="ECO:0000313" key="18">
    <source>
        <dbReference type="EMBL" id="OGE04091.1"/>
    </source>
</evidence>
<keyword evidence="2" id="KW-0963">Cytoplasm</keyword>
<dbReference type="PANTHER" id="PTHR43152">
    <property type="entry name" value="UVRABC SYSTEM PROTEIN A"/>
    <property type="match status" value="1"/>
</dbReference>
<name>A0A1F5HIZ0_9BACT</name>
<keyword evidence="6" id="KW-0227">DNA damage</keyword>
<keyword evidence="11" id="KW-0267">Excision nuclease</keyword>
<dbReference type="GO" id="GO:0003677">
    <property type="term" value="F:DNA binding"/>
    <property type="evidence" value="ECO:0007669"/>
    <property type="project" value="UniProtKB-KW"/>
</dbReference>
<dbReference type="InterPro" id="IPR041102">
    <property type="entry name" value="UvrA_inter"/>
</dbReference>
<dbReference type="NCBIfam" id="TIGR00630">
    <property type="entry name" value="uvra"/>
    <property type="match status" value="1"/>
</dbReference>
<dbReference type="Pfam" id="PF17760">
    <property type="entry name" value="UvrA_inter"/>
    <property type="match status" value="1"/>
</dbReference>
<dbReference type="Gene3D" id="3.40.50.300">
    <property type="entry name" value="P-loop containing nucleotide triphosphate hydrolases"/>
    <property type="match status" value="2"/>
</dbReference>
<proteinExistence type="inferred from homology"/>
<dbReference type="SMART" id="SM00382">
    <property type="entry name" value="AAA"/>
    <property type="match status" value="1"/>
</dbReference>
<sequence length="807" mass="90252">FVDIAKKGYRQVRVDSQIRDIDEDFVLIKTNKHSIDVVIDRLTLPAEKTRLSQSVEHSLKLAEGTLIAAEILDKSFDIPEYPKELKNHLFSERFACPVDNISLPEIEPRSFSFNSPHGACPKCSGLGTLRKVDPKLVINPNLSIAQGGILPWARHVESETWSWRLLQQVCADENIPMDVEIGKLPKEKLETILYGSGNLYKVRGPNRFGRIVTWDTEFDGVVTGLERKYDLTDSDFARREIEKFMLIDICNQCLGTRLKAEVLSITIDKKSIAKISVYSIESLYLWLKNINDDKNQILTLREKIIAKPILKELLARIQFLLDVGLQYLTISRSASTLAGGEAQRIRLASQIGSGLSGVLYVLDEPTIGLHQRDNNRLISTLKKLRNLKNTVIVVEHDKEMMMTADQIIDFGPGAGEHGGRIIAQGTTSQVIKNNQSLTGKYLSGKKKIRVHSAKIMDHRRSENNQSSDNSENSLLLKGARQHNLKNINVTFPLGKFICVTGVSGSGKSTLVHEVLYKALAQKFYRSREKPGDFDGFLGDENLDKAILIDQSPIGRTPRSNPATYTGVFTHIRDLFSKTTDARIRGYRPGRFSFNVKGGRCESCEGEGQVKIEMQFLPDIYVDCEVCQGRRYNEEALEIHYRGKNISQVLDMTVEDALKFFENIPQIKQKLGTIYDVGLGYIHLGQPAPTLSGGEAQRVKLATELSKKATGRTLYILDEPTTGLHFADIERLLLILKRLVAGGNTVIVIEHNMDVIANSDWIIDLGPEAGDEGGQIITSGQPHQIISVAKSYTGIFLKKHFATQKTID</sequence>
<keyword evidence="8" id="KW-0863">Zinc-finger</keyword>
<dbReference type="CDD" id="cd03271">
    <property type="entry name" value="ABC_UvrA_II"/>
    <property type="match status" value="1"/>
</dbReference>
<evidence type="ECO:0000256" key="10">
    <source>
        <dbReference type="ARBA" id="ARBA00022840"/>
    </source>
</evidence>
<accession>A0A1F5HIZ0</accession>
<reference evidence="18 19" key="1">
    <citation type="journal article" date="2016" name="Nat. Commun.">
        <title>Thousands of microbial genomes shed light on interconnected biogeochemical processes in an aquifer system.</title>
        <authorList>
            <person name="Anantharaman K."/>
            <person name="Brown C.T."/>
            <person name="Hug L.A."/>
            <person name="Sharon I."/>
            <person name="Castelle C.J."/>
            <person name="Probst A.J."/>
            <person name="Thomas B.C."/>
            <person name="Singh A."/>
            <person name="Wilkins M.J."/>
            <person name="Karaoz U."/>
            <person name="Brodie E.L."/>
            <person name="Williams K.H."/>
            <person name="Hubbard S.S."/>
            <person name="Banfield J.F."/>
        </authorList>
    </citation>
    <scope>NUCLEOTIDE SEQUENCE [LARGE SCALE GENOMIC DNA]</scope>
</reference>
<evidence type="ECO:0000256" key="12">
    <source>
        <dbReference type="ARBA" id="ARBA00023125"/>
    </source>
</evidence>
<evidence type="ECO:0000256" key="3">
    <source>
        <dbReference type="ARBA" id="ARBA00022723"/>
    </source>
</evidence>
<gene>
    <name evidence="18" type="ORF">A3B51_00405</name>
</gene>
<evidence type="ECO:0000256" key="1">
    <source>
        <dbReference type="ARBA" id="ARBA00004496"/>
    </source>
</evidence>
<keyword evidence="13" id="KW-0234">DNA repair</keyword>
<evidence type="ECO:0000256" key="7">
    <source>
        <dbReference type="ARBA" id="ARBA00022769"/>
    </source>
</evidence>
<evidence type="ECO:0000256" key="13">
    <source>
        <dbReference type="ARBA" id="ARBA00023204"/>
    </source>
</evidence>
<evidence type="ECO:0000256" key="2">
    <source>
        <dbReference type="ARBA" id="ARBA00022490"/>
    </source>
</evidence>
<evidence type="ECO:0000256" key="4">
    <source>
        <dbReference type="ARBA" id="ARBA00022737"/>
    </source>
</evidence>
<dbReference type="InterPro" id="IPR004602">
    <property type="entry name" value="UvrA"/>
</dbReference>
<evidence type="ECO:0000256" key="9">
    <source>
        <dbReference type="ARBA" id="ARBA00022833"/>
    </source>
</evidence>
<comment type="caution">
    <text evidence="18">The sequence shown here is derived from an EMBL/GenBank/DDBJ whole genome shotgun (WGS) entry which is preliminary data.</text>
</comment>
<feature type="non-terminal residue" evidence="18">
    <location>
        <position position="1"/>
    </location>
</feature>
<feature type="domain" description="ABC transporter" evidence="17">
    <location>
        <begin position="469"/>
        <end position="797"/>
    </location>
</feature>
<dbReference type="InterPro" id="IPR003593">
    <property type="entry name" value="AAA+_ATPase"/>
</dbReference>
<keyword evidence="7" id="KW-0228">DNA excision</keyword>